<dbReference type="Proteomes" id="UP001642540">
    <property type="component" value="Unassembled WGS sequence"/>
</dbReference>
<dbReference type="PANTHER" id="PTHR21421">
    <property type="entry name" value="GUSTATORY RECEPTOR"/>
    <property type="match status" value="1"/>
</dbReference>
<feature type="transmembrane region" description="Helical" evidence="6">
    <location>
        <begin position="46"/>
        <end position="65"/>
    </location>
</feature>
<feature type="transmembrane region" description="Helical" evidence="6">
    <location>
        <begin position="131"/>
        <end position="151"/>
    </location>
</feature>
<feature type="transmembrane region" description="Helical" evidence="6">
    <location>
        <begin position="157"/>
        <end position="175"/>
    </location>
</feature>
<keyword evidence="4 6" id="KW-0472">Membrane</keyword>
<evidence type="ECO:0000256" key="2">
    <source>
        <dbReference type="ARBA" id="ARBA00022692"/>
    </source>
</evidence>
<evidence type="ECO:0000256" key="1">
    <source>
        <dbReference type="ARBA" id="ARBA00004141"/>
    </source>
</evidence>
<keyword evidence="5" id="KW-0675">Receptor</keyword>
<reference evidence="7 8" key="1">
    <citation type="submission" date="2024-08" db="EMBL/GenBank/DDBJ databases">
        <authorList>
            <person name="Cucini C."/>
            <person name="Frati F."/>
        </authorList>
    </citation>
    <scope>NUCLEOTIDE SEQUENCE [LARGE SCALE GENOMIC DNA]</scope>
</reference>
<evidence type="ECO:0000256" key="4">
    <source>
        <dbReference type="ARBA" id="ARBA00023136"/>
    </source>
</evidence>
<protein>
    <submittedName>
        <fullName evidence="7">Uncharacterized protein</fullName>
    </submittedName>
</protein>
<feature type="transmembrane region" description="Helical" evidence="6">
    <location>
        <begin position="85"/>
        <end position="102"/>
    </location>
</feature>
<evidence type="ECO:0000256" key="6">
    <source>
        <dbReference type="SAM" id="Phobius"/>
    </source>
</evidence>
<evidence type="ECO:0000313" key="8">
    <source>
        <dbReference type="Proteomes" id="UP001642540"/>
    </source>
</evidence>
<evidence type="ECO:0000256" key="5">
    <source>
        <dbReference type="ARBA" id="ARBA00023170"/>
    </source>
</evidence>
<proteinExistence type="predicted"/>
<keyword evidence="2 6" id="KW-0812">Transmembrane</keyword>
<comment type="subcellular location">
    <subcellularLocation>
        <location evidence="1">Membrane</location>
        <topology evidence="1">Multi-pass membrane protein</topology>
    </subcellularLocation>
</comment>
<gene>
    <name evidence="7" type="ORF">ODALV1_LOCUS31295</name>
</gene>
<sequence>MAAVEYAILASPTLKWQTRSLERLMDYYLTAKDLTSQLNKTFGKMLIVLFASVLPSLGFGLSSIFPANPAQGIEIPMRLSDHIRTIHVFTTLFIFSIMAANGSSNVQKFTEVAFERLWKSGRVEEHEAKKLSLIILYIKSSCVGVGGVPFFLITYKFIGSMTGAVITYTVLMLQFR</sequence>
<keyword evidence="8" id="KW-1185">Reference proteome</keyword>
<comment type="caution">
    <text evidence="7">The sequence shown here is derived from an EMBL/GenBank/DDBJ whole genome shotgun (WGS) entry which is preliminary data.</text>
</comment>
<keyword evidence="3 6" id="KW-1133">Transmembrane helix</keyword>
<evidence type="ECO:0000313" key="7">
    <source>
        <dbReference type="EMBL" id="CAL8148009.1"/>
    </source>
</evidence>
<evidence type="ECO:0000256" key="3">
    <source>
        <dbReference type="ARBA" id="ARBA00022989"/>
    </source>
</evidence>
<accession>A0ABP1S9B8</accession>
<organism evidence="7 8">
    <name type="scientific">Orchesella dallaii</name>
    <dbReference type="NCBI Taxonomy" id="48710"/>
    <lineage>
        <taxon>Eukaryota</taxon>
        <taxon>Metazoa</taxon>
        <taxon>Ecdysozoa</taxon>
        <taxon>Arthropoda</taxon>
        <taxon>Hexapoda</taxon>
        <taxon>Collembola</taxon>
        <taxon>Entomobryomorpha</taxon>
        <taxon>Entomobryoidea</taxon>
        <taxon>Orchesellidae</taxon>
        <taxon>Orchesellinae</taxon>
        <taxon>Orchesella</taxon>
    </lineage>
</organism>
<dbReference type="EMBL" id="CAXLJM020000166">
    <property type="protein sequence ID" value="CAL8148009.1"/>
    <property type="molecule type" value="Genomic_DNA"/>
</dbReference>
<name>A0ABP1S9B8_9HEXA</name>
<dbReference type="PANTHER" id="PTHR21421:SF29">
    <property type="entry name" value="GUSTATORY RECEPTOR 5A FOR TREHALOSE-RELATED"/>
    <property type="match status" value="1"/>
</dbReference>